<dbReference type="SMART" id="SM00448">
    <property type="entry name" value="REC"/>
    <property type="match status" value="2"/>
</dbReference>
<evidence type="ECO:0000256" key="3">
    <source>
        <dbReference type="ARBA" id="ARBA00034247"/>
    </source>
</evidence>
<dbReference type="SMART" id="SM00267">
    <property type="entry name" value="GGDEF"/>
    <property type="match status" value="1"/>
</dbReference>
<dbReference type="SUPFAM" id="SSF52172">
    <property type="entry name" value="CheY-like"/>
    <property type="match status" value="2"/>
</dbReference>
<evidence type="ECO:0000256" key="2">
    <source>
        <dbReference type="ARBA" id="ARBA00012528"/>
    </source>
</evidence>
<feature type="modified residue" description="4-aspartylphosphate" evidence="4">
    <location>
        <position position="196"/>
    </location>
</feature>
<sequence length="433" mass="48929">MVNVRDNIRNNNNAQPVKRIIKPILIIEDQDSLLVMLKQLMLASYDVQIHTASNYAQAKSCLSKHRHEYLLAICDLNLPDAPKGEIVDLLNRAKVRMITMTGSFGEKLRSTMIEKGVIDYIIKDSINAYEYAVELVGRIDNNAKNKLLLVDDSATSRAIIEQMLRLQNFDVLTAENGHQALTLFEQTPDIKLVLTDYQMPEMDGFNLTLALRQLQPKEQLAIIGLSSTGNSELGAQFIKNGANDFLTKPVAYEELLCRINQNISLLDYMEALRTAANCDFLTGLFNRRYFFSTGEDIFQAQRSSASQIAVAMFDIDHFKQINDTYGHKAGDELLVYFAQLMKKVFCQNLVARIGGEEFCVLFYGEQFAKALSLCQQFREQLAQTKITFLPQELSMTVSIGLHQQLEDNLDAMLKKADVKLYQAKAAGRNQVIN</sequence>
<organism evidence="7 8">
    <name type="scientific">Litorilituus sediminis</name>
    <dbReference type="NCBI Taxonomy" id="718192"/>
    <lineage>
        <taxon>Bacteria</taxon>
        <taxon>Pseudomonadati</taxon>
        <taxon>Pseudomonadota</taxon>
        <taxon>Gammaproteobacteria</taxon>
        <taxon>Alteromonadales</taxon>
        <taxon>Colwelliaceae</taxon>
        <taxon>Litorilituus</taxon>
    </lineage>
</organism>
<name>A0A4V0ZFU3_9GAMM</name>
<dbReference type="PANTHER" id="PTHR45138:SF9">
    <property type="entry name" value="DIGUANYLATE CYCLASE DGCM-RELATED"/>
    <property type="match status" value="1"/>
</dbReference>
<dbReference type="Pfam" id="PF00072">
    <property type="entry name" value="Response_reg"/>
    <property type="match status" value="2"/>
</dbReference>
<evidence type="ECO:0000259" key="5">
    <source>
        <dbReference type="PROSITE" id="PS50110"/>
    </source>
</evidence>
<feature type="modified residue" description="4-aspartylphosphate" evidence="4">
    <location>
        <position position="75"/>
    </location>
</feature>
<dbReference type="Gene3D" id="3.40.50.2300">
    <property type="match status" value="2"/>
</dbReference>
<dbReference type="SUPFAM" id="SSF55073">
    <property type="entry name" value="Nucleotide cyclase"/>
    <property type="match status" value="1"/>
</dbReference>
<dbReference type="EMBL" id="CP034759">
    <property type="protein sequence ID" value="QBG35000.1"/>
    <property type="molecule type" value="Genomic_DNA"/>
</dbReference>
<dbReference type="NCBIfam" id="TIGR00254">
    <property type="entry name" value="GGDEF"/>
    <property type="match status" value="1"/>
</dbReference>
<dbReference type="EC" id="2.7.7.65" evidence="2"/>
<keyword evidence="8" id="KW-1185">Reference proteome</keyword>
<evidence type="ECO:0000313" key="7">
    <source>
        <dbReference type="EMBL" id="QBG35000.1"/>
    </source>
</evidence>
<feature type="domain" description="Response regulatory" evidence="5">
    <location>
        <begin position="146"/>
        <end position="263"/>
    </location>
</feature>
<dbReference type="GO" id="GO:0052621">
    <property type="term" value="F:diguanylate cyclase activity"/>
    <property type="evidence" value="ECO:0007669"/>
    <property type="project" value="UniProtKB-EC"/>
</dbReference>
<evidence type="ECO:0000256" key="1">
    <source>
        <dbReference type="ARBA" id="ARBA00001946"/>
    </source>
</evidence>
<dbReference type="RefSeq" id="WP_130599746.1">
    <property type="nucleotide sequence ID" value="NZ_CP034759.1"/>
</dbReference>
<evidence type="ECO:0000256" key="4">
    <source>
        <dbReference type="PROSITE-ProRule" id="PRU00169"/>
    </source>
</evidence>
<dbReference type="InterPro" id="IPR001789">
    <property type="entry name" value="Sig_transdc_resp-reg_receiver"/>
</dbReference>
<dbReference type="Proteomes" id="UP000290244">
    <property type="component" value="Chromosome"/>
</dbReference>
<comment type="cofactor">
    <cofactor evidence="1">
        <name>Mg(2+)</name>
        <dbReference type="ChEBI" id="CHEBI:18420"/>
    </cofactor>
</comment>
<dbReference type="KEGG" id="lsd:EMK97_04240"/>
<dbReference type="InterPro" id="IPR011006">
    <property type="entry name" value="CheY-like_superfamily"/>
</dbReference>
<keyword evidence="4" id="KW-0597">Phosphoprotein</keyword>
<evidence type="ECO:0000259" key="6">
    <source>
        <dbReference type="PROSITE" id="PS50887"/>
    </source>
</evidence>
<dbReference type="CDD" id="cd01949">
    <property type="entry name" value="GGDEF"/>
    <property type="match status" value="1"/>
</dbReference>
<dbReference type="PROSITE" id="PS50887">
    <property type="entry name" value="GGDEF"/>
    <property type="match status" value="1"/>
</dbReference>
<dbReference type="InterPro" id="IPR043128">
    <property type="entry name" value="Rev_trsase/Diguanyl_cyclase"/>
</dbReference>
<comment type="catalytic activity">
    <reaction evidence="3">
        <text>2 GTP = 3',3'-c-di-GMP + 2 diphosphate</text>
        <dbReference type="Rhea" id="RHEA:24898"/>
        <dbReference type="ChEBI" id="CHEBI:33019"/>
        <dbReference type="ChEBI" id="CHEBI:37565"/>
        <dbReference type="ChEBI" id="CHEBI:58805"/>
        <dbReference type="EC" id="2.7.7.65"/>
    </reaction>
</comment>
<dbReference type="PROSITE" id="PS50110">
    <property type="entry name" value="RESPONSE_REGULATORY"/>
    <property type="match status" value="2"/>
</dbReference>
<accession>A0A4V0ZFU3</accession>
<dbReference type="PANTHER" id="PTHR45138">
    <property type="entry name" value="REGULATORY COMPONENTS OF SENSORY TRANSDUCTION SYSTEM"/>
    <property type="match status" value="1"/>
</dbReference>
<dbReference type="GO" id="GO:0000160">
    <property type="term" value="P:phosphorelay signal transduction system"/>
    <property type="evidence" value="ECO:0007669"/>
    <property type="project" value="InterPro"/>
</dbReference>
<dbReference type="AlphaFoldDB" id="A0A4V0ZFU3"/>
<dbReference type="InterPro" id="IPR029787">
    <property type="entry name" value="Nucleotide_cyclase"/>
</dbReference>
<dbReference type="Pfam" id="PF00990">
    <property type="entry name" value="GGDEF"/>
    <property type="match status" value="1"/>
</dbReference>
<evidence type="ECO:0000313" key="8">
    <source>
        <dbReference type="Proteomes" id="UP000290244"/>
    </source>
</evidence>
<dbReference type="OrthoDB" id="9812260at2"/>
<dbReference type="Gene3D" id="3.30.70.270">
    <property type="match status" value="1"/>
</dbReference>
<dbReference type="GO" id="GO:0005886">
    <property type="term" value="C:plasma membrane"/>
    <property type="evidence" value="ECO:0007669"/>
    <property type="project" value="TreeGrafter"/>
</dbReference>
<feature type="domain" description="Response regulatory" evidence="5">
    <location>
        <begin position="23"/>
        <end position="138"/>
    </location>
</feature>
<dbReference type="InterPro" id="IPR000160">
    <property type="entry name" value="GGDEF_dom"/>
</dbReference>
<proteinExistence type="predicted"/>
<dbReference type="FunFam" id="3.30.70.270:FF:000001">
    <property type="entry name" value="Diguanylate cyclase domain protein"/>
    <property type="match status" value="1"/>
</dbReference>
<protein>
    <recommendedName>
        <fullName evidence="2">diguanylate cyclase</fullName>
        <ecNumber evidence="2">2.7.7.65</ecNumber>
    </recommendedName>
</protein>
<feature type="domain" description="GGDEF" evidence="6">
    <location>
        <begin position="306"/>
        <end position="433"/>
    </location>
</feature>
<reference evidence="7 8" key="1">
    <citation type="submission" date="2018-12" db="EMBL/GenBank/DDBJ databases">
        <title>Complete genome of Litorilituus sediminis.</title>
        <authorList>
            <person name="Liu A."/>
            <person name="Rong J."/>
        </authorList>
    </citation>
    <scope>NUCLEOTIDE SEQUENCE [LARGE SCALE GENOMIC DNA]</scope>
    <source>
        <strain evidence="7 8">JCM 17549</strain>
    </source>
</reference>
<gene>
    <name evidence="7" type="ORF">EMK97_04240</name>
</gene>
<dbReference type="InterPro" id="IPR050469">
    <property type="entry name" value="Diguanylate_Cyclase"/>
</dbReference>
<dbReference type="GO" id="GO:0043709">
    <property type="term" value="P:cell adhesion involved in single-species biofilm formation"/>
    <property type="evidence" value="ECO:0007669"/>
    <property type="project" value="TreeGrafter"/>
</dbReference>
<dbReference type="GO" id="GO:1902201">
    <property type="term" value="P:negative regulation of bacterial-type flagellum-dependent cell motility"/>
    <property type="evidence" value="ECO:0007669"/>
    <property type="project" value="TreeGrafter"/>
</dbReference>